<accession>A0A7R9HKH3</accession>
<sequence length="705" mass="78383">MLFGNHASQSMIGARSEHARNGTCGKPGYISVARVGNHPQNTQPRFEPKPFCHHETGPSELDIYSTHSPIWEASACNTVLERVGACNTVLDCVGACNTVLERVGACNTVLERVGACNTVPERVGRVGACNTVLERVGACNTVPERVGACNTVLERLDSYNTAPEREGACNTAPEREGACNTVPEREERVGACNTVLERVDSYNTVIERVGACNTVPGRVGACNTVLERVGACNTVPERVGACNTAPERVGACNTVPERVGACNTVLERLGACNTVLERIGACNTVLERVDSYNTAPEREGACNTVPERVDSYNTAPMQALSRWLSLPVLRRHTPYFGQPDYRIYELNKRLQQRTEESDNLWWDAFATEFFEDDATLTLTFCLEDGPKRYTIGRTLIPRYFRSIFEGGVTELYYNLRHPKESFHNTSITLDCDQCTMVTHHGKPMFTKVCTEGRLILEFTFDDLMRIKSWHFAVRTHRELVPRSVVGMHTQQDPGMLDQLSKNITRQGITNSTLNYLRVSVTVHSVWLTQESAGRPRSDRIPCIECHVKHRFNLRKTPGIIVVHVLPLAYPSGQVPINIKKLEDVQKIVQYLCVILEPMQELMSRHKAYALSPRDCLKTTLFQKWQRMVAPPVQSSGFSNLTDTGFKKESTGHSPAPSEGELGSYFVNGGALGETSTHYKATNCNIHRDTTSIVDFYNSPLCLKGC</sequence>
<dbReference type="Pfam" id="PF01803">
    <property type="entry name" value="LIM_bind"/>
    <property type="match status" value="1"/>
</dbReference>
<evidence type="ECO:0008006" key="2">
    <source>
        <dbReference type="Google" id="ProtNLM"/>
    </source>
</evidence>
<evidence type="ECO:0000313" key="1">
    <source>
        <dbReference type="EMBL" id="CAD7425749.1"/>
    </source>
</evidence>
<organism evidence="1">
    <name type="scientific">Timema monikensis</name>
    <dbReference type="NCBI Taxonomy" id="170555"/>
    <lineage>
        <taxon>Eukaryota</taxon>
        <taxon>Metazoa</taxon>
        <taxon>Ecdysozoa</taxon>
        <taxon>Arthropoda</taxon>
        <taxon>Hexapoda</taxon>
        <taxon>Insecta</taxon>
        <taxon>Pterygota</taxon>
        <taxon>Neoptera</taxon>
        <taxon>Polyneoptera</taxon>
        <taxon>Phasmatodea</taxon>
        <taxon>Timematodea</taxon>
        <taxon>Timematoidea</taxon>
        <taxon>Timematidae</taxon>
        <taxon>Timema</taxon>
    </lineage>
</organism>
<dbReference type="PANTHER" id="PTHR10378">
    <property type="entry name" value="LIM DOMAIN-BINDING PROTEIN"/>
    <property type="match status" value="1"/>
</dbReference>
<reference evidence="1" key="1">
    <citation type="submission" date="2020-11" db="EMBL/GenBank/DDBJ databases">
        <authorList>
            <person name="Tran Van P."/>
        </authorList>
    </citation>
    <scope>NUCLEOTIDE SEQUENCE</scope>
</reference>
<dbReference type="InterPro" id="IPR029005">
    <property type="entry name" value="LIM-bd/SEUSS"/>
</dbReference>
<dbReference type="EMBL" id="OB793018">
    <property type="protein sequence ID" value="CAD7425749.1"/>
    <property type="molecule type" value="Genomic_DNA"/>
</dbReference>
<protein>
    <recommendedName>
        <fullName evidence="2">LIM domain-binding protein 2</fullName>
    </recommendedName>
</protein>
<name>A0A7R9HKH3_9NEOP</name>
<proteinExistence type="predicted"/>
<gene>
    <name evidence="1" type="ORF">TMSB3V08_LOCUS2653</name>
</gene>
<dbReference type="AlphaFoldDB" id="A0A7R9HKH3"/>